<keyword evidence="4" id="KW-0808">Transferase</keyword>
<feature type="chain" id="PRO_5041243075" evidence="2">
    <location>
        <begin position="34"/>
        <end position="623"/>
    </location>
</feature>
<dbReference type="RefSeq" id="WP_234686605.1">
    <property type="nucleotide sequence ID" value="NZ_CAHPRW010000009.1"/>
</dbReference>
<dbReference type="AlphaFoldDB" id="A0AA35GJC2"/>
<dbReference type="PANTHER" id="PTHR21248:SF12">
    <property type="entry name" value="CARDIOLIPIN SYNTHASE C"/>
    <property type="match status" value="1"/>
</dbReference>
<proteinExistence type="predicted"/>
<evidence type="ECO:0000259" key="3">
    <source>
        <dbReference type="SMART" id="SM00155"/>
    </source>
</evidence>
<name>A0AA35GJC2_9BURK</name>
<keyword evidence="2" id="KW-0732">Signal</keyword>
<dbReference type="Pfam" id="PF13091">
    <property type="entry name" value="PLDc_2"/>
    <property type="match status" value="2"/>
</dbReference>
<evidence type="ECO:0000313" key="4">
    <source>
        <dbReference type="EMBL" id="CAB5667228.1"/>
    </source>
</evidence>
<evidence type="ECO:0000256" key="2">
    <source>
        <dbReference type="SAM" id="SignalP"/>
    </source>
</evidence>
<feature type="region of interest" description="Disordered" evidence="1">
    <location>
        <begin position="565"/>
        <end position="623"/>
    </location>
</feature>
<dbReference type="SMART" id="SM00155">
    <property type="entry name" value="PLDc"/>
    <property type="match status" value="2"/>
</dbReference>
<protein>
    <submittedName>
        <fullName evidence="4">Cardiolipin synthase YbhO</fullName>
        <ecNumber evidence="4">2.7.8.-</ecNumber>
    </submittedName>
</protein>
<organism evidence="4 5">
    <name type="scientific">Comamonas aquatica</name>
    <dbReference type="NCBI Taxonomy" id="225991"/>
    <lineage>
        <taxon>Bacteria</taxon>
        <taxon>Pseudomonadati</taxon>
        <taxon>Pseudomonadota</taxon>
        <taxon>Betaproteobacteria</taxon>
        <taxon>Burkholderiales</taxon>
        <taxon>Comamonadaceae</taxon>
        <taxon>Comamonas</taxon>
    </lineage>
</organism>
<dbReference type="EC" id="2.7.8.-" evidence="4"/>
<sequence length="623" mass="67735">MLFSKTTPQPRQRRLPWLGAAVLVGGLSACSLPAPVQPPQTTQAIAPDVSAQTALGQAHAALRQQAQAPATHSGVYALGNPREAFAARSMLARAAQHTLDVQYYIWRHDKTGLLLHELLLAADRGVRVRLLLDDGGTTGLDDALQALHSHPNAEVRLVNPMPLRGWLKPLGYVTDFRRAQRRMHNKSFSADGQASIVGGRNVGNEYFGATDGVAFADLDVLAIGPAVLAIEQDFDRYWNHGAAYPVDQVARPVAPGALEGLRRSGQALVQSPAARDYRQALEATPFVQHLLQAQLPMDWAVAHLVSDPPEKIQGQAPSTALIGEQLRRAIGTPTQSLDLVSPYFVPTAAGVQAFAQLRAQGLRVRILTNALEATDVAIVHSGYAKYRKPLLQAGIALYEKRGAPPDYADDGDRLRLQLTALGSSGSSLHAKTFAVDGQRAFVGSFNFDPRSLQLNTEMGLMIESPRLAQQISHSFDQTIPALAYRVSLNAQGQLRWDSCAGTAASAIPRRCMTPSPRAADTSVCRSGFWACCRSSGCCEIIHRLAPTPDERYYHRSPCPARTPVPPTFRRSSCRRSSKWPSRSSPPARRAGKPRHSGRSGWASPNRPWPAWSAVTRQLPRPPM</sequence>
<dbReference type="CDD" id="cd09113">
    <property type="entry name" value="PLDc_ymdC_like_2"/>
    <property type="match status" value="1"/>
</dbReference>
<dbReference type="EMBL" id="CAHPSC010000006">
    <property type="protein sequence ID" value="CAB5667228.1"/>
    <property type="molecule type" value="Genomic_DNA"/>
</dbReference>
<dbReference type="CDD" id="cd09111">
    <property type="entry name" value="PLDc_ymdC_like_1"/>
    <property type="match status" value="1"/>
</dbReference>
<evidence type="ECO:0000256" key="1">
    <source>
        <dbReference type="SAM" id="MobiDB-lite"/>
    </source>
</evidence>
<dbReference type="GO" id="GO:0032049">
    <property type="term" value="P:cardiolipin biosynthetic process"/>
    <property type="evidence" value="ECO:0007669"/>
    <property type="project" value="UniProtKB-ARBA"/>
</dbReference>
<dbReference type="InterPro" id="IPR025202">
    <property type="entry name" value="PLD-like_dom"/>
</dbReference>
<reference evidence="4" key="1">
    <citation type="submission" date="2020-05" db="EMBL/GenBank/DDBJ databases">
        <authorList>
            <person name="Delgado-Blas J."/>
        </authorList>
    </citation>
    <scope>NUCLEOTIDE SEQUENCE</scope>
    <source>
        <strain evidence="4">BB1454</strain>
    </source>
</reference>
<evidence type="ECO:0000313" key="5">
    <source>
        <dbReference type="Proteomes" id="UP000834458"/>
    </source>
</evidence>
<dbReference type="PANTHER" id="PTHR21248">
    <property type="entry name" value="CARDIOLIPIN SYNTHASE"/>
    <property type="match status" value="1"/>
</dbReference>
<feature type="signal peptide" evidence="2">
    <location>
        <begin position="1"/>
        <end position="33"/>
    </location>
</feature>
<dbReference type="GO" id="GO:0030572">
    <property type="term" value="F:phosphatidyltransferase activity"/>
    <property type="evidence" value="ECO:0007669"/>
    <property type="project" value="UniProtKB-ARBA"/>
</dbReference>
<feature type="compositionally biased region" description="Low complexity" evidence="1">
    <location>
        <begin position="578"/>
        <end position="588"/>
    </location>
</feature>
<feature type="domain" description="PLD phosphodiesterase" evidence="3">
    <location>
        <begin position="179"/>
        <end position="206"/>
    </location>
</feature>
<dbReference type="SUPFAM" id="SSF56024">
    <property type="entry name" value="Phospholipase D/nuclease"/>
    <property type="match status" value="2"/>
</dbReference>
<gene>
    <name evidence="4" type="primary">ybhO</name>
    <name evidence="4" type="ORF">GHA_00654</name>
</gene>
<dbReference type="InterPro" id="IPR001736">
    <property type="entry name" value="PLipase_D/transphosphatidylase"/>
</dbReference>
<feature type="domain" description="PLD phosphodiesterase" evidence="3">
    <location>
        <begin position="424"/>
        <end position="451"/>
    </location>
</feature>
<dbReference type="Proteomes" id="UP000834458">
    <property type="component" value="Unassembled WGS sequence"/>
</dbReference>
<comment type="caution">
    <text evidence="4">The sequence shown here is derived from an EMBL/GenBank/DDBJ whole genome shotgun (WGS) entry which is preliminary data.</text>
</comment>
<dbReference type="Gene3D" id="3.30.870.10">
    <property type="entry name" value="Endonuclease Chain A"/>
    <property type="match status" value="2"/>
</dbReference>
<accession>A0AA35GJC2</accession>